<dbReference type="GO" id="GO:0006261">
    <property type="term" value="P:DNA-templated DNA replication"/>
    <property type="evidence" value="ECO:0007669"/>
    <property type="project" value="UniProtKB-UniRule"/>
</dbReference>
<dbReference type="Pfam" id="PF17657">
    <property type="entry name" value="DNA_pol3_finger"/>
    <property type="match status" value="1"/>
</dbReference>
<keyword evidence="5 13" id="KW-0548">Nucleotidyltransferase</keyword>
<dbReference type="SUPFAM" id="SSF53098">
    <property type="entry name" value="Ribonuclease H-like"/>
    <property type="match status" value="1"/>
</dbReference>
<dbReference type="PATRIC" id="fig|1261.5.peg.1323"/>
<dbReference type="InterPro" id="IPR012340">
    <property type="entry name" value="NA-bd_OB-fold"/>
</dbReference>
<dbReference type="Pfam" id="PF02811">
    <property type="entry name" value="PHP"/>
    <property type="match status" value="1"/>
</dbReference>
<feature type="domain" description="Exonuclease" evidence="14">
    <location>
        <begin position="425"/>
        <end position="590"/>
    </location>
</feature>
<evidence type="ECO:0000256" key="8">
    <source>
        <dbReference type="ARBA" id="ARBA00022801"/>
    </source>
</evidence>
<evidence type="ECO:0000256" key="2">
    <source>
        <dbReference type="ARBA" id="ARBA00004496"/>
    </source>
</evidence>
<dbReference type="Pfam" id="PF11490">
    <property type="entry name" value="DNA_pol3_a_NII"/>
    <property type="match status" value="1"/>
</dbReference>
<evidence type="ECO:0000256" key="10">
    <source>
        <dbReference type="ARBA" id="ARBA00022932"/>
    </source>
</evidence>
<protein>
    <recommendedName>
        <fullName evidence="13">DNA polymerase III PolC-type</fullName>
        <shortName evidence="13">PolIII</shortName>
        <ecNumber evidence="13">2.7.7.7</ecNumber>
    </recommendedName>
</protein>
<dbReference type="InterPro" id="IPR011708">
    <property type="entry name" value="DNA_pol3_alpha_NTPase_dom"/>
</dbReference>
<dbReference type="FunFam" id="3.30.420.10:FF:000045">
    <property type="entry name" value="3'-5' exonuclease DinG"/>
    <property type="match status" value="1"/>
</dbReference>
<dbReference type="Gene3D" id="2.40.50.140">
    <property type="entry name" value="Nucleic acid-binding proteins"/>
    <property type="match status" value="1"/>
</dbReference>
<dbReference type="PANTHER" id="PTHR32294">
    <property type="entry name" value="DNA POLYMERASE III SUBUNIT ALPHA"/>
    <property type="match status" value="1"/>
</dbReference>
<keyword evidence="8 13" id="KW-0378">Hydrolase</keyword>
<dbReference type="InterPro" id="IPR024754">
    <property type="entry name" value="DNA_PolC-like_N_II"/>
</dbReference>
<comment type="function">
    <text evidence="11">DNA polymerase III is a complex, multichain enzyme responsible for most of the replicative synthesis in bacteria. This DNA polymerase also exhibits 3' to 5' exonuclease activity. The alpha chain is the DNA polymerase.</text>
</comment>
<keyword evidence="7 13" id="KW-0540">Nuclease</keyword>
<evidence type="ECO:0000256" key="1">
    <source>
        <dbReference type="ARBA" id="ARBA00003452"/>
    </source>
</evidence>
<dbReference type="NCBIfam" id="TIGR00573">
    <property type="entry name" value="dnaq"/>
    <property type="match status" value="1"/>
</dbReference>
<feature type="domain" description="Polymerase/histidinol phosphatase N-terminal" evidence="15">
    <location>
        <begin position="341"/>
        <end position="408"/>
    </location>
</feature>
<keyword evidence="3 13" id="KW-0963">Cytoplasm</keyword>
<name>A0A135YQE9_9FIRM</name>
<dbReference type="NCBIfam" id="TIGR01405">
    <property type="entry name" value="polC_Gram_pos"/>
    <property type="match status" value="1"/>
</dbReference>
<evidence type="ECO:0000256" key="3">
    <source>
        <dbReference type="ARBA" id="ARBA00022490"/>
    </source>
</evidence>
<comment type="subcellular location">
    <subcellularLocation>
        <location evidence="2 13">Cytoplasm</location>
    </subcellularLocation>
</comment>
<dbReference type="InterPro" id="IPR004013">
    <property type="entry name" value="PHP_dom"/>
</dbReference>
<dbReference type="HAMAP" id="MF_00356">
    <property type="entry name" value="DNApol_PolC"/>
    <property type="match status" value="1"/>
</dbReference>
<evidence type="ECO:0000256" key="11">
    <source>
        <dbReference type="ARBA" id="ARBA00025611"/>
    </source>
</evidence>
<dbReference type="InterPro" id="IPR004805">
    <property type="entry name" value="DnaE2/DnaE/PolC"/>
</dbReference>
<keyword evidence="6 13" id="KW-0235">DNA replication</keyword>
<evidence type="ECO:0000313" key="16">
    <source>
        <dbReference type="EMBL" id="KXI11610.1"/>
    </source>
</evidence>
<dbReference type="RefSeq" id="WP_002844653.1">
    <property type="nucleotide sequence ID" value="NZ_CAMPYD010000002.1"/>
</dbReference>
<accession>A0A135YQE9</accession>
<dbReference type="STRING" id="1261.HMPREF3195_01319"/>
<dbReference type="Gene3D" id="1.10.150.870">
    <property type="match status" value="1"/>
</dbReference>
<dbReference type="InterPro" id="IPR029460">
    <property type="entry name" value="DNAPol_HHH"/>
</dbReference>
<sequence length="1440" mass="163114">MERLVDFLRNIGFANEKLLVGLDEVEIENCIYNKDTKITKFILLSKEVLPVKRIDKVRSGLEKLLKKQYISSVEFSFKYIGLNKKGNKDMIKKLWPNIFDEVRKASPFVYIYGKDIEHIYIDDRLKIKAPDEFIYESFKDKNLADRIRCLIREQTGIDIRVEIELAKKNENEKNDYESILEKIDAKTDKIISRMDFSPSQSQDKDEKEETYKINFEEKTNPDQIYGRPIIANLYLTSEIEEGLRTVAIKGRVIEAEDQELRNGKTLYMMNVSDGNGALMCKVFLDDMNKDDVIKATQKGTYIKVQGDLINNYKTFDLELNVTAIEKAQEPRVEDTAEVKRVELHAHTQMSSMDGMVPVGELVSRAASWGHKAIAITDHGVVQAFPDAMNAGKKNGIKIIYGVEAYLVDDDTDTIVNANDRDLDQTFVVFDIETTGLSPHSDNLTEIGAVKVQNCEIVDSFSTFVNPKMDISYQIQELTRITNEMVKDAPSLEEALPEFLEFAKDSVLVAHNADFDTGFIYQKCQQLGLEYNFEKVDTLTLARIINTNLKRFSLDKVCKEMGVVLAGHHRAVNDAQATAEVFIKYLEIFKKKGINKLSDVNRVYGKVDYEKLRPSHATIYAQNQTGLKHLYQLITDSHIEHLYGNPRILKSLLLEKREGLIVGSACSSGELYNAVVRHKSEKEIEKILELYDFIEIMPLENNMYLVESGELKSVEELKEINKKLVKLGEQYDKPVVATGDVHMLDAKDAIYRTIIKYSQGYGRKSKSERLYFRTTDEMLEEFSYLGKDKAYEVVVTNSNLIADIFEDIKPIPDETYPPRIEGSDKELRSMCYEKARRIYGEPLPDIVVKRLERELNSIIGNGYAVMYIIANKLVAKSLSDGYLVGSRGSVGSSFAATMSDITEVNPLPAHYVCPNPDCKHSEFFAIGEWGSGVDLPPKKCPDCGTQMIKDGHDIPFEVFLGFEGDKEPDIDLNFSGTYQPTIHKYTEELFGEGYTFRAGTIGTVKDKTAYGYVKKYSEEQFLDMTAAEMDWLSKGCTGVKRTSGQHPGGVMVVPDYKDIHDFTPVQYPANDKECGVKTTHFDYHSISGRILKLDILGHDGPTIIRMLEDMTGIKITDIPLDDPETMSLFTSTKALGVTEEDIGTPVGSLAIPEFGTKFTRQMLIDTKPTTFAALVRISGLSHGTDVWVNNAQDLVRANVIGIKDVISTRDDIMNYLIFKGLRPKLAFTIMENVRKGRGLKPEFIEEMKANNVPDWYIGSCQKIKYMFPKAHAVAYVMTSFRIAYCKVNYPEAFYATYFTTKVEDFDVDLVTRGLDAVRAKMERIRELGNSSTAKENNQYTILEVVVEMLCRGIEMEKVDIYRSHPTDFQLDGDKKILPPMVALQGMGENAALSIAREREKGAFLSKEDLIKRTKVSKTVVEKLSEHGSLDGMSDKNQLSFF</sequence>
<proteinExistence type="inferred from homology"/>
<reference evidence="16 17" key="1">
    <citation type="submission" date="2016-02" db="EMBL/GenBank/DDBJ databases">
        <authorList>
            <person name="Wen L."/>
            <person name="He K."/>
            <person name="Yang H."/>
        </authorList>
    </citation>
    <scope>NUCLEOTIDE SEQUENCE [LARGE SCALE GENOMIC DNA]</scope>
    <source>
        <strain evidence="16 17">MJR8628A</strain>
    </source>
</reference>
<dbReference type="Pfam" id="PF01336">
    <property type="entry name" value="tRNA_anti-codon"/>
    <property type="match status" value="1"/>
</dbReference>
<evidence type="ECO:0000256" key="6">
    <source>
        <dbReference type="ARBA" id="ARBA00022705"/>
    </source>
</evidence>
<dbReference type="GeneID" id="79843556"/>
<dbReference type="InterPro" id="IPR040982">
    <property type="entry name" value="DNA_pol3_finger"/>
</dbReference>
<dbReference type="InterPro" id="IPR044923">
    <property type="entry name" value="PolC_middle_finger_sf"/>
</dbReference>
<dbReference type="InterPro" id="IPR012337">
    <property type="entry name" value="RNaseH-like_sf"/>
</dbReference>
<evidence type="ECO:0000256" key="7">
    <source>
        <dbReference type="ARBA" id="ARBA00022722"/>
    </source>
</evidence>
<dbReference type="NCBIfam" id="NF001688">
    <property type="entry name" value="PRK00448.1"/>
    <property type="match status" value="1"/>
</dbReference>
<dbReference type="SMART" id="SM00479">
    <property type="entry name" value="EXOIII"/>
    <property type="match status" value="1"/>
</dbReference>
<dbReference type="InterPro" id="IPR013520">
    <property type="entry name" value="Ribonucl_H"/>
</dbReference>
<dbReference type="InterPro" id="IPR006054">
    <property type="entry name" value="DnaQ"/>
</dbReference>
<evidence type="ECO:0000256" key="5">
    <source>
        <dbReference type="ARBA" id="ARBA00022695"/>
    </source>
</evidence>
<dbReference type="InterPro" id="IPR003141">
    <property type="entry name" value="Pol/His_phosphatase_N"/>
</dbReference>
<evidence type="ECO:0000256" key="12">
    <source>
        <dbReference type="ARBA" id="ARBA00049244"/>
    </source>
</evidence>
<comment type="similarity">
    <text evidence="13">Belongs to the DNA polymerase type-C family. PolC subfamily.</text>
</comment>
<comment type="function">
    <text evidence="1 13">Required for replicative DNA synthesis. This DNA polymerase also exhibits 3' to 5' exonuclease activity.</text>
</comment>
<evidence type="ECO:0000259" key="15">
    <source>
        <dbReference type="SMART" id="SM00481"/>
    </source>
</evidence>
<comment type="catalytic activity">
    <reaction evidence="12 13">
        <text>DNA(n) + a 2'-deoxyribonucleoside 5'-triphosphate = DNA(n+1) + diphosphate</text>
        <dbReference type="Rhea" id="RHEA:22508"/>
        <dbReference type="Rhea" id="RHEA-COMP:17339"/>
        <dbReference type="Rhea" id="RHEA-COMP:17340"/>
        <dbReference type="ChEBI" id="CHEBI:33019"/>
        <dbReference type="ChEBI" id="CHEBI:61560"/>
        <dbReference type="ChEBI" id="CHEBI:173112"/>
        <dbReference type="EC" id="2.7.7.7"/>
    </reaction>
</comment>
<keyword evidence="9 13" id="KW-0269">Exonuclease</keyword>
<dbReference type="Gene3D" id="3.30.1900.20">
    <property type="match status" value="2"/>
</dbReference>
<dbReference type="GO" id="GO:0003677">
    <property type="term" value="F:DNA binding"/>
    <property type="evidence" value="ECO:0007669"/>
    <property type="project" value="UniProtKB-UniRule"/>
</dbReference>
<gene>
    <name evidence="13" type="primary">polC</name>
    <name evidence="16" type="ORF">HMPREF3195_01319</name>
</gene>
<evidence type="ECO:0000259" key="14">
    <source>
        <dbReference type="SMART" id="SM00479"/>
    </source>
</evidence>
<dbReference type="eggNOG" id="COG2176">
    <property type="taxonomic scope" value="Bacteria"/>
</dbReference>
<organism evidence="16 17">
    <name type="scientific">Peptostreptococcus anaerobius</name>
    <dbReference type="NCBI Taxonomy" id="1261"/>
    <lineage>
        <taxon>Bacteria</taxon>
        <taxon>Bacillati</taxon>
        <taxon>Bacillota</taxon>
        <taxon>Clostridia</taxon>
        <taxon>Peptostreptococcales</taxon>
        <taxon>Peptostreptococcaceae</taxon>
        <taxon>Peptostreptococcus</taxon>
    </lineage>
</organism>
<dbReference type="SMART" id="SM00481">
    <property type="entry name" value="POLIIIAc"/>
    <property type="match status" value="1"/>
</dbReference>
<dbReference type="EMBL" id="LSQZ01000068">
    <property type="protein sequence ID" value="KXI11610.1"/>
    <property type="molecule type" value="Genomic_DNA"/>
</dbReference>
<dbReference type="GO" id="GO:0008408">
    <property type="term" value="F:3'-5' exonuclease activity"/>
    <property type="evidence" value="ECO:0007669"/>
    <property type="project" value="UniProtKB-UniRule"/>
</dbReference>
<dbReference type="GO" id="GO:0003887">
    <property type="term" value="F:DNA-directed DNA polymerase activity"/>
    <property type="evidence" value="ECO:0007669"/>
    <property type="project" value="UniProtKB-UniRule"/>
</dbReference>
<evidence type="ECO:0000256" key="9">
    <source>
        <dbReference type="ARBA" id="ARBA00022839"/>
    </source>
</evidence>
<dbReference type="PANTHER" id="PTHR32294:SF5">
    <property type="entry name" value="DNA POLYMERASE III POLC-TYPE"/>
    <property type="match status" value="1"/>
</dbReference>
<evidence type="ECO:0000256" key="4">
    <source>
        <dbReference type="ARBA" id="ARBA00022679"/>
    </source>
</evidence>
<dbReference type="CDD" id="cd06127">
    <property type="entry name" value="DEDDh"/>
    <property type="match status" value="1"/>
</dbReference>
<dbReference type="InterPro" id="IPR006308">
    <property type="entry name" value="Pol_III_a_PolC-type_gram_pos"/>
</dbReference>
<dbReference type="InterPro" id="IPR004365">
    <property type="entry name" value="NA-bd_OB_tRNA"/>
</dbReference>
<dbReference type="Gene3D" id="3.20.20.140">
    <property type="entry name" value="Metal-dependent hydrolases"/>
    <property type="match status" value="2"/>
</dbReference>
<dbReference type="GO" id="GO:0005737">
    <property type="term" value="C:cytoplasm"/>
    <property type="evidence" value="ECO:0007669"/>
    <property type="project" value="UniProtKB-SubCell"/>
</dbReference>
<comment type="caution">
    <text evidence="16">The sequence shown here is derived from an EMBL/GenBank/DDBJ whole genome shotgun (WGS) entry which is preliminary data.</text>
</comment>
<dbReference type="CDD" id="cd07435">
    <property type="entry name" value="PHP_PolIIIA_POLC"/>
    <property type="match status" value="1"/>
</dbReference>
<dbReference type="InterPro" id="IPR036397">
    <property type="entry name" value="RNaseH_sf"/>
</dbReference>
<evidence type="ECO:0000256" key="13">
    <source>
        <dbReference type="HAMAP-Rule" id="MF_00356"/>
    </source>
</evidence>
<dbReference type="Pfam" id="PF14579">
    <property type="entry name" value="HHH_6"/>
    <property type="match status" value="1"/>
</dbReference>
<dbReference type="Proteomes" id="UP000070326">
    <property type="component" value="Unassembled WGS sequence"/>
</dbReference>
<dbReference type="EC" id="2.7.7.7" evidence="13"/>
<dbReference type="Pfam" id="PF07733">
    <property type="entry name" value="DNA_pol3_alpha"/>
    <property type="match status" value="2"/>
</dbReference>
<dbReference type="Pfam" id="PF00929">
    <property type="entry name" value="RNase_T"/>
    <property type="match status" value="1"/>
</dbReference>
<dbReference type="Gene3D" id="3.30.420.10">
    <property type="entry name" value="Ribonuclease H-like superfamily/Ribonuclease H"/>
    <property type="match status" value="1"/>
</dbReference>
<evidence type="ECO:0000313" key="17">
    <source>
        <dbReference type="Proteomes" id="UP000070326"/>
    </source>
</evidence>
<keyword evidence="10 13" id="KW-0239">DNA-directed DNA polymerase</keyword>
<dbReference type="Gene3D" id="1.10.150.700">
    <property type="entry name" value="PolC, middle finger domain"/>
    <property type="match status" value="2"/>
</dbReference>
<keyword evidence="4 13" id="KW-0808">Transferase</keyword>